<dbReference type="PANTHER" id="PTHR38451:SF1">
    <property type="entry name" value="TRNA (ADENINE(22)-N(1))-METHYLTRANSFERASE"/>
    <property type="match status" value="1"/>
</dbReference>
<dbReference type="PANTHER" id="PTHR38451">
    <property type="entry name" value="TRNA (ADENINE(22)-N(1))-METHYLTRANSFERASE"/>
    <property type="match status" value="1"/>
</dbReference>
<keyword evidence="2" id="KW-1185">Reference proteome</keyword>
<dbReference type="Gene3D" id="1.10.287.1890">
    <property type="match status" value="1"/>
</dbReference>
<sequence length="232" mass="24898">MTIHLSKRLQSIADFVEPGSRIADIGTDHAYIPIALAQAKSIEYAVASDIGAGPCAIAQANVAHAQVQDLVVVRQADGLQGITPADGIDTVIIAGMGGQLMVEILTAGADHLDGTESLILEPNRDDYTVRAWLAAHEFGILDEDLLEDDGHVYPIIVAGQTKPEVPYTEADLLLGPVLRQKRSPLFLRQLDRLIATSQHILAGLRQANQLAPAKVAAEAARLQLLQEVRDAR</sequence>
<dbReference type="Gene3D" id="3.40.50.150">
    <property type="entry name" value="Vaccinia Virus protein VP39"/>
    <property type="match status" value="1"/>
</dbReference>
<organism evidence="1 2">
    <name type="scientific">Lacticaseibacillus baoqingensis</name>
    <dbReference type="NCBI Taxonomy" id="2486013"/>
    <lineage>
        <taxon>Bacteria</taxon>
        <taxon>Bacillati</taxon>
        <taxon>Bacillota</taxon>
        <taxon>Bacilli</taxon>
        <taxon>Lactobacillales</taxon>
        <taxon>Lactobacillaceae</taxon>
        <taxon>Lacticaseibacillus</taxon>
    </lineage>
</organism>
<accession>A0ABW4E7M5</accession>
<dbReference type="InterPro" id="IPR029063">
    <property type="entry name" value="SAM-dependent_MTases_sf"/>
</dbReference>
<dbReference type="RefSeq" id="WP_225419435.1">
    <property type="nucleotide sequence ID" value="NZ_JBHTON010000035.1"/>
</dbReference>
<protein>
    <submittedName>
        <fullName evidence="1">tRNA (Adenine(22)-N(1))-methyltransferase</fullName>
    </submittedName>
</protein>
<reference evidence="2" key="1">
    <citation type="journal article" date="2019" name="Int. J. Syst. Evol. Microbiol.">
        <title>The Global Catalogue of Microorganisms (GCM) 10K type strain sequencing project: providing services to taxonomists for standard genome sequencing and annotation.</title>
        <authorList>
            <consortium name="The Broad Institute Genomics Platform"/>
            <consortium name="The Broad Institute Genome Sequencing Center for Infectious Disease"/>
            <person name="Wu L."/>
            <person name="Ma J."/>
        </authorList>
    </citation>
    <scope>NUCLEOTIDE SEQUENCE [LARGE SCALE GENOMIC DNA]</scope>
    <source>
        <strain evidence="2">CCM 8903</strain>
    </source>
</reference>
<evidence type="ECO:0000313" key="2">
    <source>
        <dbReference type="Proteomes" id="UP001597252"/>
    </source>
</evidence>
<dbReference type="Pfam" id="PF04816">
    <property type="entry name" value="TrmK"/>
    <property type="match status" value="1"/>
</dbReference>
<dbReference type="Proteomes" id="UP001597252">
    <property type="component" value="Unassembled WGS sequence"/>
</dbReference>
<name>A0ABW4E7M5_9LACO</name>
<dbReference type="InterPro" id="IPR006901">
    <property type="entry name" value="TrmK"/>
</dbReference>
<dbReference type="EMBL" id="JBHTON010000035">
    <property type="protein sequence ID" value="MFD1485654.1"/>
    <property type="molecule type" value="Genomic_DNA"/>
</dbReference>
<proteinExistence type="predicted"/>
<comment type="caution">
    <text evidence="1">The sequence shown here is derived from an EMBL/GenBank/DDBJ whole genome shotgun (WGS) entry which is preliminary data.</text>
</comment>
<dbReference type="SUPFAM" id="SSF53335">
    <property type="entry name" value="S-adenosyl-L-methionine-dependent methyltransferases"/>
    <property type="match status" value="1"/>
</dbReference>
<evidence type="ECO:0000313" key="1">
    <source>
        <dbReference type="EMBL" id="MFD1485654.1"/>
    </source>
</evidence>
<dbReference type="PIRSF" id="PIRSF018637">
    <property type="entry name" value="TrmK"/>
    <property type="match status" value="1"/>
</dbReference>
<gene>
    <name evidence="1" type="ORF">ACFQ5J_10470</name>
</gene>